<accession>A0A0A1TBA5</accession>
<dbReference type="InterPro" id="IPR050483">
    <property type="entry name" value="CoA-transferase_III_domain"/>
</dbReference>
<dbReference type="SUPFAM" id="SSF89796">
    <property type="entry name" value="CoA-transferase family III (CaiB/BaiF)"/>
    <property type="match status" value="1"/>
</dbReference>
<protein>
    <recommendedName>
        <fullName evidence="5">CoA-transferase family III</fullName>
    </recommendedName>
</protein>
<dbReference type="GO" id="GO:0005739">
    <property type="term" value="C:mitochondrion"/>
    <property type="evidence" value="ECO:0007669"/>
    <property type="project" value="TreeGrafter"/>
</dbReference>
<dbReference type="PANTHER" id="PTHR48207:SF3">
    <property type="entry name" value="SUCCINATE--HYDROXYMETHYLGLUTARATE COA-TRANSFERASE"/>
    <property type="match status" value="1"/>
</dbReference>
<dbReference type="EMBL" id="CDHN01000006">
    <property type="protein sequence ID" value="CEJ94331.1"/>
    <property type="molecule type" value="Genomic_DNA"/>
</dbReference>
<evidence type="ECO:0008006" key="5">
    <source>
        <dbReference type="Google" id="ProtNLM"/>
    </source>
</evidence>
<proteinExistence type="inferred from homology"/>
<dbReference type="GO" id="GO:0047369">
    <property type="term" value="F:succinate-hydroxymethylglutarate CoA-transferase activity"/>
    <property type="evidence" value="ECO:0007669"/>
    <property type="project" value="TreeGrafter"/>
</dbReference>
<evidence type="ECO:0000313" key="4">
    <source>
        <dbReference type="Proteomes" id="UP000039046"/>
    </source>
</evidence>
<name>A0A0A1TBA5_9HYPO</name>
<dbReference type="STRING" id="1531966.A0A0A1TBA5"/>
<dbReference type="Gene3D" id="3.40.50.10540">
    <property type="entry name" value="Crotonobetainyl-coa:carnitine coa-transferase, domain 1"/>
    <property type="match status" value="1"/>
</dbReference>
<evidence type="ECO:0000256" key="2">
    <source>
        <dbReference type="ARBA" id="ARBA00022679"/>
    </source>
</evidence>
<dbReference type="InterPro" id="IPR023606">
    <property type="entry name" value="CoA-Trfase_III_dom_1_sf"/>
</dbReference>
<evidence type="ECO:0000256" key="1">
    <source>
        <dbReference type="ARBA" id="ARBA00008383"/>
    </source>
</evidence>
<dbReference type="InterPro" id="IPR044855">
    <property type="entry name" value="CoA-Trfase_III_dom3_sf"/>
</dbReference>
<dbReference type="InterPro" id="IPR003673">
    <property type="entry name" value="CoA-Trfase_fam_III"/>
</dbReference>
<gene>
    <name evidence="3" type="ORF">VHEMI09870</name>
</gene>
<keyword evidence="2" id="KW-0808">Transferase</keyword>
<organism evidence="3 4">
    <name type="scientific">[Torrubiella] hemipterigena</name>
    <dbReference type="NCBI Taxonomy" id="1531966"/>
    <lineage>
        <taxon>Eukaryota</taxon>
        <taxon>Fungi</taxon>
        <taxon>Dikarya</taxon>
        <taxon>Ascomycota</taxon>
        <taxon>Pezizomycotina</taxon>
        <taxon>Sordariomycetes</taxon>
        <taxon>Hypocreomycetidae</taxon>
        <taxon>Hypocreales</taxon>
        <taxon>Clavicipitaceae</taxon>
        <taxon>Clavicipitaceae incertae sedis</taxon>
        <taxon>'Torrubiella' clade</taxon>
    </lineage>
</organism>
<dbReference type="AlphaFoldDB" id="A0A0A1TBA5"/>
<comment type="similarity">
    <text evidence="1">Belongs to the CoA-transferase III family.</text>
</comment>
<dbReference type="HOGENOM" id="CLU_033975_0_1_1"/>
<evidence type="ECO:0000313" key="3">
    <source>
        <dbReference type="EMBL" id="CEJ94331.1"/>
    </source>
</evidence>
<dbReference type="PANTHER" id="PTHR48207">
    <property type="entry name" value="SUCCINATE--HYDROXYMETHYLGLUTARATE COA-TRANSFERASE"/>
    <property type="match status" value="1"/>
</dbReference>
<dbReference type="Proteomes" id="UP000039046">
    <property type="component" value="Unassembled WGS sequence"/>
</dbReference>
<keyword evidence="4" id="KW-1185">Reference proteome</keyword>
<dbReference type="OrthoDB" id="5863171at2759"/>
<dbReference type="Gene3D" id="3.30.1540.10">
    <property type="entry name" value="formyl-coa transferase, domain 3"/>
    <property type="match status" value="1"/>
</dbReference>
<dbReference type="Pfam" id="PF02515">
    <property type="entry name" value="CoA_transf_3"/>
    <property type="match status" value="1"/>
</dbReference>
<sequence length="431" mass="47391">MNSFICSRIKRLPVQNWQQVRRATSCAGPLAGIKVLDLTRVLAGPFCTQILADYGADVIKIEQPVTGDDTRRWRTEAEKHIWRDEDQDMSLYFSAVNRNKRSVALDLKHPQGRGILLQLAKQADVVIDNFIPGKMDNLQIGYDVLSGVNPKIVHASISGYGQTGPYAKRAGYDLIAGAEAGLLHITGETDGRPLKPGLGLTDMCTGLYTHGAILAALRSRDVLGKGQAIDTSLFETQISLMSNVAMSWLNLGQESQRWGNGHPTIAPYDSFETKDSHIVVGAVNDRQYKKLCMLLGCDELADTDQYATNPDRVLHRDSLMNELQTIFRTKTTEEWCAVFEGSGMPYGPINTIEKAFEHPQVGARTAVTTIEDSRVVTGYLKVLNPAVAFSGDDVGIRTAAPSLGQHTDQVLKEIGFSTLEIDNFRIDRVIG</sequence>
<reference evidence="3 4" key="1">
    <citation type="journal article" date="2015" name="Genome Announc.">
        <title>Draft Genome Sequence and Gene Annotation of the Entomopathogenic Fungus Verticillium hemipterigenum.</title>
        <authorList>
            <person name="Horn F."/>
            <person name="Habel A."/>
            <person name="Scharf D.H."/>
            <person name="Dworschak J."/>
            <person name="Brakhage A.A."/>
            <person name="Guthke R."/>
            <person name="Hertweck C."/>
            <person name="Linde J."/>
        </authorList>
    </citation>
    <scope>NUCLEOTIDE SEQUENCE [LARGE SCALE GENOMIC DNA]</scope>
</reference>